<keyword evidence="7 13" id="KW-1133">Transmembrane helix</keyword>
<evidence type="ECO:0000256" key="5">
    <source>
        <dbReference type="ARBA" id="ARBA00022824"/>
    </source>
</evidence>
<keyword evidence="4 13" id="KW-0812">Transmembrane</keyword>
<dbReference type="AlphaFoldDB" id="A0A9N9TN74"/>
<evidence type="ECO:0000256" key="9">
    <source>
        <dbReference type="ARBA" id="ARBA00023098"/>
    </source>
</evidence>
<keyword evidence="15" id="KW-1185">Reference proteome</keyword>
<feature type="transmembrane region" description="Helical" evidence="13">
    <location>
        <begin position="110"/>
        <end position="129"/>
    </location>
</feature>
<dbReference type="GO" id="GO:0030674">
    <property type="term" value="F:protein-macromolecule adaptor activity"/>
    <property type="evidence" value="ECO:0007669"/>
    <property type="project" value="TreeGrafter"/>
</dbReference>
<evidence type="ECO:0000256" key="10">
    <source>
        <dbReference type="ARBA" id="ARBA00023136"/>
    </source>
</evidence>
<dbReference type="OrthoDB" id="6345150at2759"/>
<dbReference type="Proteomes" id="UP001153712">
    <property type="component" value="Chromosome 4"/>
</dbReference>
<dbReference type="PANTHER" id="PTHR15451">
    <property type="entry name" value="ERGOSTEROL BIOSYNTHETIC PROTEIN 28-RELATED"/>
    <property type="match status" value="1"/>
</dbReference>
<feature type="transmembrane region" description="Helical" evidence="13">
    <location>
        <begin position="12"/>
        <end position="31"/>
    </location>
</feature>
<dbReference type="PANTHER" id="PTHR15451:SF19">
    <property type="entry name" value="ERGOSTEROL BIOSYNTHETIC PROTEIN 28 HOMOLOG"/>
    <property type="match status" value="1"/>
</dbReference>
<feature type="transmembrane region" description="Helical" evidence="13">
    <location>
        <begin position="81"/>
        <end position="98"/>
    </location>
</feature>
<dbReference type="InterPro" id="IPR005352">
    <property type="entry name" value="Erg28"/>
</dbReference>
<organism evidence="14 15">
    <name type="scientific">Phyllotreta striolata</name>
    <name type="common">Striped flea beetle</name>
    <name type="synonym">Crioceris striolata</name>
    <dbReference type="NCBI Taxonomy" id="444603"/>
    <lineage>
        <taxon>Eukaryota</taxon>
        <taxon>Metazoa</taxon>
        <taxon>Ecdysozoa</taxon>
        <taxon>Arthropoda</taxon>
        <taxon>Hexapoda</taxon>
        <taxon>Insecta</taxon>
        <taxon>Pterygota</taxon>
        <taxon>Neoptera</taxon>
        <taxon>Endopterygota</taxon>
        <taxon>Coleoptera</taxon>
        <taxon>Polyphaga</taxon>
        <taxon>Cucujiformia</taxon>
        <taxon>Chrysomeloidea</taxon>
        <taxon>Chrysomelidae</taxon>
        <taxon>Galerucinae</taxon>
        <taxon>Alticini</taxon>
        <taxon>Phyllotreta</taxon>
    </lineage>
</organism>
<evidence type="ECO:0000256" key="3">
    <source>
        <dbReference type="ARBA" id="ARBA00022516"/>
    </source>
</evidence>
<keyword evidence="6" id="KW-0752">Steroid biosynthesis</keyword>
<evidence type="ECO:0000256" key="4">
    <source>
        <dbReference type="ARBA" id="ARBA00022692"/>
    </source>
</evidence>
<keyword evidence="5" id="KW-0256">Endoplasmic reticulum</keyword>
<comment type="subcellular location">
    <subcellularLocation>
        <location evidence="1">Endoplasmic reticulum membrane</location>
        <topology evidence="1">Multi-pass membrane protein</topology>
    </subcellularLocation>
</comment>
<accession>A0A9N9TN74</accession>
<keyword evidence="11" id="KW-1207">Sterol metabolism</keyword>
<evidence type="ECO:0000313" key="14">
    <source>
        <dbReference type="EMBL" id="CAG9861378.1"/>
    </source>
</evidence>
<evidence type="ECO:0000256" key="6">
    <source>
        <dbReference type="ARBA" id="ARBA00022955"/>
    </source>
</evidence>
<protein>
    <submittedName>
        <fullName evidence="14">Uncharacterized protein</fullName>
    </submittedName>
</protein>
<evidence type="ECO:0000256" key="13">
    <source>
        <dbReference type="SAM" id="Phobius"/>
    </source>
</evidence>
<reference evidence="14" key="1">
    <citation type="submission" date="2022-01" db="EMBL/GenBank/DDBJ databases">
        <authorList>
            <person name="King R."/>
        </authorList>
    </citation>
    <scope>NUCLEOTIDE SEQUENCE</scope>
</reference>
<evidence type="ECO:0000256" key="2">
    <source>
        <dbReference type="ARBA" id="ARBA00005377"/>
    </source>
</evidence>
<proteinExistence type="inferred from homology"/>
<comment type="similarity">
    <text evidence="2">Belongs to the ERG28 family.</text>
</comment>
<keyword evidence="3" id="KW-0444">Lipid biosynthesis</keyword>
<keyword evidence="12" id="KW-0753">Steroid metabolism</keyword>
<evidence type="ECO:0000313" key="15">
    <source>
        <dbReference type="Proteomes" id="UP001153712"/>
    </source>
</evidence>
<feature type="transmembrane region" description="Helical" evidence="13">
    <location>
        <begin position="57"/>
        <end position="76"/>
    </location>
</feature>
<keyword evidence="8" id="KW-0756">Sterol biosynthesis</keyword>
<dbReference type="GO" id="GO:0005789">
    <property type="term" value="C:endoplasmic reticulum membrane"/>
    <property type="evidence" value="ECO:0007669"/>
    <property type="project" value="UniProtKB-SubCell"/>
</dbReference>
<dbReference type="GO" id="GO:0016126">
    <property type="term" value="P:sterol biosynthetic process"/>
    <property type="evidence" value="ECO:0007669"/>
    <property type="project" value="UniProtKB-KW"/>
</dbReference>
<keyword evidence="9" id="KW-0443">Lipid metabolism</keyword>
<dbReference type="EMBL" id="OU900097">
    <property type="protein sequence ID" value="CAG9861378.1"/>
    <property type="molecule type" value="Genomic_DNA"/>
</dbReference>
<evidence type="ECO:0000256" key="8">
    <source>
        <dbReference type="ARBA" id="ARBA00023011"/>
    </source>
</evidence>
<evidence type="ECO:0000256" key="11">
    <source>
        <dbReference type="ARBA" id="ARBA00023166"/>
    </source>
</evidence>
<evidence type="ECO:0000256" key="12">
    <source>
        <dbReference type="ARBA" id="ARBA00023221"/>
    </source>
</evidence>
<sequence length="168" mass="19409">MDVDRKVMYAFRGWIAFVAFMDLGTAVRSFIEKRSFLSKTISELDEYVDGEYTASRILGVYSILKALVLIHCTLYIHYKPVVSMGICSLISNVLLYISETVYFRAATLNFYVVFPCILNTVTLGCLIYLPNNLKIWQYQDLGEEDEDQMKLGGFRRKRTNRKGNHKMS</sequence>
<dbReference type="Pfam" id="PF03694">
    <property type="entry name" value="Erg28"/>
    <property type="match status" value="1"/>
</dbReference>
<keyword evidence="10 13" id="KW-0472">Membrane</keyword>
<gene>
    <name evidence="14" type="ORF">PHYEVI_LOCUS7718</name>
</gene>
<name>A0A9N9TN74_PHYSR</name>
<evidence type="ECO:0000256" key="7">
    <source>
        <dbReference type="ARBA" id="ARBA00022989"/>
    </source>
</evidence>
<evidence type="ECO:0000256" key="1">
    <source>
        <dbReference type="ARBA" id="ARBA00004477"/>
    </source>
</evidence>